<dbReference type="Proteomes" id="UP000077245">
    <property type="component" value="Unassembled WGS sequence"/>
</dbReference>
<gene>
    <name evidence="2" type="ORF">MBCUR_04660</name>
</gene>
<keyword evidence="2" id="KW-0540">Nuclease</keyword>
<dbReference type="OrthoDB" id="195008at2157"/>
<dbReference type="RefSeq" id="WP_067089698.1">
    <property type="nucleotide sequence ID" value="NZ_LWMV01000093.1"/>
</dbReference>
<dbReference type="InterPro" id="IPR038717">
    <property type="entry name" value="Tc1-like_DDE_dom"/>
</dbReference>
<keyword evidence="3" id="KW-1185">Reference proteome</keyword>
<reference evidence="2 3" key="1">
    <citation type="submission" date="2016-04" db="EMBL/GenBank/DDBJ databases">
        <title>Genome sequence of Methanobrevibacter curvatus DSM 11111.</title>
        <authorList>
            <person name="Poehlein A."/>
            <person name="Seedorf H."/>
            <person name="Daniel R."/>
        </authorList>
    </citation>
    <scope>NUCLEOTIDE SEQUENCE [LARGE SCALE GENOMIC DNA]</scope>
    <source>
        <strain evidence="2 3">DSM 11111</strain>
    </source>
</reference>
<sequence>MRFSRTGIGVQSINGKSYISFPPNSRKKEMIKFFIELLQINSENSFLINRLSEILQYEELKIVQIIEELEKNEFDNPELMNIVLNHVFPEKTEKMIIKDLKKYVEKPKMSKKYEKANKKKLEEMLEIVYKELLKPLERLFKQEIETVIVLDNYPVHHATTLKQACKYLNITLIHLPKYSPKLNPIEQVWRTIKKELSTEFIVNEEFLIENFERLFYENVDKKSFTKKWVDKFIFDKNNDLLIADMCEYAILVP</sequence>
<dbReference type="PANTHER" id="PTHR46564:SF1">
    <property type="entry name" value="TRANSPOSASE"/>
    <property type="match status" value="1"/>
</dbReference>
<dbReference type="STRING" id="49547.MBCUR_04660"/>
<feature type="domain" description="Tc1-like transposase DDE" evidence="1">
    <location>
        <begin position="126"/>
        <end position="199"/>
    </location>
</feature>
<keyword evidence="2" id="KW-0255">Endonuclease</keyword>
<dbReference type="AlphaFoldDB" id="A0A166CFJ0"/>
<dbReference type="GO" id="GO:0004519">
    <property type="term" value="F:endonuclease activity"/>
    <property type="evidence" value="ECO:0007669"/>
    <property type="project" value="UniProtKB-KW"/>
</dbReference>
<evidence type="ECO:0000313" key="2">
    <source>
        <dbReference type="EMBL" id="KZX14450.1"/>
    </source>
</evidence>
<dbReference type="SUPFAM" id="SSF53098">
    <property type="entry name" value="Ribonuclease H-like"/>
    <property type="match status" value="1"/>
</dbReference>
<keyword evidence="2" id="KW-0378">Hydrolase</keyword>
<accession>A0A166CFJ0</accession>
<evidence type="ECO:0000259" key="1">
    <source>
        <dbReference type="Pfam" id="PF13358"/>
    </source>
</evidence>
<dbReference type="Gene3D" id="3.30.420.10">
    <property type="entry name" value="Ribonuclease H-like superfamily/Ribonuclease H"/>
    <property type="match status" value="1"/>
</dbReference>
<evidence type="ECO:0000313" key="3">
    <source>
        <dbReference type="Proteomes" id="UP000077245"/>
    </source>
</evidence>
<dbReference type="Pfam" id="PF13358">
    <property type="entry name" value="DDE_3"/>
    <property type="match status" value="1"/>
</dbReference>
<name>A0A166CFJ0_9EURY</name>
<dbReference type="PATRIC" id="fig|49547.3.peg.489"/>
<dbReference type="EMBL" id="LWMV01000093">
    <property type="protein sequence ID" value="KZX14450.1"/>
    <property type="molecule type" value="Genomic_DNA"/>
</dbReference>
<comment type="caution">
    <text evidence="2">The sequence shown here is derived from an EMBL/GenBank/DDBJ whole genome shotgun (WGS) entry which is preliminary data.</text>
</comment>
<dbReference type="PANTHER" id="PTHR46564">
    <property type="entry name" value="TRANSPOSASE"/>
    <property type="match status" value="1"/>
</dbReference>
<organism evidence="2 3">
    <name type="scientific">Methanobrevibacter curvatus</name>
    <dbReference type="NCBI Taxonomy" id="49547"/>
    <lineage>
        <taxon>Archaea</taxon>
        <taxon>Methanobacteriati</taxon>
        <taxon>Methanobacteriota</taxon>
        <taxon>Methanomada group</taxon>
        <taxon>Methanobacteria</taxon>
        <taxon>Methanobacteriales</taxon>
        <taxon>Methanobacteriaceae</taxon>
        <taxon>Methanobrevibacter</taxon>
    </lineage>
</organism>
<dbReference type="GO" id="GO:0003676">
    <property type="term" value="F:nucleic acid binding"/>
    <property type="evidence" value="ECO:0007669"/>
    <property type="project" value="InterPro"/>
</dbReference>
<dbReference type="InterPro" id="IPR012337">
    <property type="entry name" value="RNaseH-like_sf"/>
</dbReference>
<protein>
    <submittedName>
        <fullName evidence="2">DDE superfamily endonuclease</fullName>
    </submittedName>
</protein>
<dbReference type="InterPro" id="IPR036397">
    <property type="entry name" value="RNaseH_sf"/>
</dbReference>
<proteinExistence type="predicted"/>